<evidence type="ECO:0000256" key="5">
    <source>
        <dbReference type="ARBA" id="ARBA00023277"/>
    </source>
</evidence>
<dbReference type="Proteomes" id="UP000195305">
    <property type="component" value="Unassembled WGS sequence"/>
</dbReference>
<keyword evidence="2" id="KW-0479">Metal-binding</keyword>
<gene>
    <name evidence="6" type="ORF">B5E75_00650</name>
</gene>
<dbReference type="EMBL" id="NFLJ01000001">
    <property type="protein sequence ID" value="OUQ36678.1"/>
    <property type="molecule type" value="Genomic_DNA"/>
</dbReference>
<keyword evidence="4" id="KW-0460">Magnesium</keyword>
<dbReference type="OrthoDB" id="9774177at2"/>
<dbReference type="InterPro" id="IPR011330">
    <property type="entry name" value="Glyco_hydro/deAcase_b/a-brl"/>
</dbReference>
<evidence type="ECO:0000313" key="6">
    <source>
        <dbReference type="EMBL" id="OUQ36678.1"/>
    </source>
</evidence>
<comment type="cofactor">
    <cofactor evidence="1">
        <name>Mg(2+)</name>
        <dbReference type="ChEBI" id="CHEBI:18420"/>
    </cofactor>
</comment>
<evidence type="ECO:0000256" key="3">
    <source>
        <dbReference type="ARBA" id="ARBA00022801"/>
    </source>
</evidence>
<keyword evidence="3" id="KW-0378">Hydrolase</keyword>
<dbReference type="CDD" id="cd10803">
    <property type="entry name" value="YdjC_EF3048_like"/>
    <property type="match status" value="1"/>
</dbReference>
<dbReference type="PANTHER" id="PTHR31609">
    <property type="entry name" value="YDJC DEACETYLASE FAMILY MEMBER"/>
    <property type="match status" value="1"/>
</dbReference>
<dbReference type="SUPFAM" id="SSF88713">
    <property type="entry name" value="Glycoside hydrolase/deacetylase"/>
    <property type="match status" value="1"/>
</dbReference>
<keyword evidence="7" id="KW-1185">Reference proteome</keyword>
<comment type="caution">
    <text evidence="6">The sequence shown here is derived from an EMBL/GenBank/DDBJ whole genome shotgun (WGS) entry which is preliminary data.</text>
</comment>
<dbReference type="AlphaFoldDB" id="A0A1Y4T3B1"/>
<name>A0A1Y4T3B1_9FIRM</name>
<dbReference type="GO" id="GO:0019213">
    <property type="term" value="F:deacetylase activity"/>
    <property type="evidence" value="ECO:0007669"/>
    <property type="project" value="TreeGrafter"/>
</dbReference>
<sequence length="236" mass="27314">MKVIINADDFGYTKAVTDGIIKGYHQGIVRSTTALCNMPYIEDGKNLLKDCPNLSIGVHLTLTLGKSLTKNKTLTDEEGYFYKPAKLQNHYFDVEEVYNEFKAQIERFIEVFGCMPSHLDSHHGMHDFQNNLQATKKLAQEYHLPIRRYNHFQFVNEFIKDNVSVEGLIHILEKYKDQDIEIMSHCGECDLELYLKSSYALPRVQELAVLCDPAIKDYIQKNKIIITNYLDEEVNQ</sequence>
<evidence type="ECO:0000313" key="7">
    <source>
        <dbReference type="Proteomes" id="UP000195305"/>
    </source>
</evidence>
<dbReference type="InterPro" id="IPR022948">
    <property type="entry name" value="COD_ChbG_bac"/>
</dbReference>
<protein>
    <submittedName>
        <fullName evidence="6">Carbohydrate deacetylase</fullName>
    </submittedName>
</protein>
<evidence type="ECO:0000256" key="2">
    <source>
        <dbReference type="ARBA" id="ARBA00022723"/>
    </source>
</evidence>
<proteinExistence type="predicted"/>
<organism evidence="6 7">
    <name type="scientific">Massilimicrobiota timonensis</name>
    <dbReference type="NCBI Taxonomy" id="1776392"/>
    <lineage>
        <taxon>Bacteria</taxon>
        <taxon>Bacillati</taxon>
        <taxon>Bacillota</taxon>
        <taxon>Erysipelotrichia</taxon>
        <taxon>Erysipelotrichales</taxon>
        <taxon>Erysipelotrichaceae</taxon>
        <taxon>Massilimicrobiota</taxon>
    </lineage>
</organism>
<reference evidence="6 7" key="1">
    <citation type="journal article" date="2018" name="BMC Genomics">
        <title>Whole genome sequencing and function prediction of 133 gut anaerobes isolated from chicken caecum in pure cultures.</title>
        <authorList>
            <person name="Medvecky M."/>
            <person name="Cejkova D."/>
            <person name="Polansky O."/>
            <person name="Karasova D."/>
            <person name="Kubasova T."/>
            <person name="Cizek A."/>
            <person name="Rychlik I."/>
        </authorList>
    </citation>
    <scope>NUCLEOTIDE SEQUENCE [LARGE SCALE GENOMIC DNA]</scope>
    <source>
        <strain evidence="6 7">An13</strain>
    </source>
</reference>
<evidence type="ECO:0000256" key="4">
    <source>
        <dbReference type="ARBA" id="ARBA00022842"/>
    </source>
</evidence>
<dbReference type="PANTHER" id="PTHR31609:SF1">
    <property type="entry name" value="CARBOHYDRATE DEACETYLASE"/>
    <property type="match status" value="1"/>
</dbReference>
<dbReference type="Gene3D" id="3.20.20.370">
    <property type="entry name" value="Glycoside hydrolase/deacetylase"/>
    <property type="match status" value="1"/>
</dbReference>
<evidence type="ECO:0000256" key="1">
    <source>
        <dbReference type="ARBA" id="ARBA00001946"/>
    </source>
</evidence>
<dbReference type="Pfam" id="PF04794">
    <property type="entry name" value="YdjC"/>
    <property type="match status" value="1"/>
</dbReference>
<dbReference type="InterPro" id="IPR006879">
    <property type="entry name" value="YdjC-like"/>
</dbReference>
<dbReference type="GO" id="GO:0000272">
    <property type="term" value="P:polysaccharide catabolic process"/>
    <property type="evidence" value="ECO:0007669"/>
    <property type="project" value="InterPro"/>
</dbReference>
<keyword evidence="5" id="KW-0119">Carbohydrate metabolism</keyword>
<dbReference type="GO" id="GO:0016811">
    <property type="term" value="F:hydrolase activity, acting on carbon-nitrogen (but not peptide) bonds, in linear amides"/>
    <property type="evidence" value="ECO:0007669"/>
    <property type="project" value="InterPro"/>
</dbReference>
<dbReference type="GO" id="GO:0046872">
    <property type="term" value="F:metal ion binding"/>
    <property type="evidence" value="ECO:0007669"/>
    <property type="project" value="UniProtKB-KW"/>
</dbReference>
<accession>A0A1Y4T3B1</accession>